<organism evidence="3 4">
    <name type="scientific">Cercospora zeae-maydis SCOH1-5</name>
    <dbReference type="NCBI Taxonomy" id="717836"/>
    <lineage>
        <taxon>Eukaryota</taxon>
        <taxon>Fungi</taxon>
        <taxon>Dikarya</taxon>
        <taxon>Ascomycota</taxon>
        <taxon>Pezizomycotina</taxon>
        <taxon>Dothideomycetes</taxon>
        <taxon>Dothideomycetidae</taxon>
        <taxon>Mycosphaerellales</taxon>
        <taxon>Mycosphaerellaceae</taxon>
        <taxon>Cercospora</taxon>
    </lineage>
</organism>
<dbReference type="AlphaFoldDB" id="A0A6A6F304"/>
<evidence type="ECO:0000313" key="4">
    <source>
        <dbReference type="Proteomes" id="UP000799539"/>
    </source>
</evidence>
<evidence type="ECO:0000256" key="2">
    <source>
        <dbReference type="SAM" id="SignalP"/>
    </source>
</evidence>
<evidence type="ECO:0000256" key="1">
    <source>
        <dbReference type="SAM" id="MobiDB-lite"/>
    </source>
</evidence>
<dbReference type="Proteomes" id="UP000799539">
    <property type="component" value="Unassembled WGS sequence"/>
</dbReference>
<evidence type="ECO:0000313" key="3">
    <source>
        <dbReference type="EMBL" id="KAF2206911.1"/>
    </source>
</evidence>
<name>A0A6A6F304_9PEZI</name>
<feature type="compositionally biased region" description="Low complexity" evidence="1">
    <location>
        <begin position="148"/>
        <end position="173"/>
    </location>
</feature>
<feature type="compositionally biased region" description="Polar residues" evidence="1">
    <location>
        <begin position="86"/>
        <end position="103"/>
    </location>
</feature>
<feature type="compositionally biased region" description="Polar residues" evidence="1">
    <location>
        <begin position="112"/>
        <end position="134"/>
    </location>
</feature>
<evidence type="ECO:0008006" key="5">
    <source>
        <dbReference type="Google" id="ProtNLM"/>
    </source>
</evidence>
<keyword evidence="4" id="KW-1185">Reference proteome</keyword>
<gene>
    <name evidence="3" type="ORF">CERZMDRAFT_88910</name>
</gene>
<proteinExistence type="predicted"/>
<feature type="region of interest" description="Disordered" evidence="1">
    <location>
        <begin position="86"/>
        <end position="198"/>
    </location>
</feature>
<reference evidence="3" key="1">
    <citation type="journal article" date="2020" name="Stud. Mycol.">
        <title>101 Dothideomycetes genomes: a test case for predicting lifestyles and emergence of pathogens.</title>
        <authorList>
            <person name="Haridas S."/>
            <person name="Albert R."/>
            <person name="Binder M."/>
            <person name="Bloem J."/>
            <person name="Labutti K."/>
            <person name="Salamov A."/>
            <person name="Andreopoulos B."/>
            <person name="Baker S."/>
            <person name="Barry K."/>
            <person name="Bills G."/>
            <person name="Bluhm B."/>
            <person name="Cannon C."/>
            <person name="Castanera R."/>
            <person name="Culley D."/>
            <person name="Daum C."/>
            <person name="Ezra D."/>
            <person name="Gonzalez J."/>
            <person name="Henrissat B."/>
            <person name="Kuo A."/>
            <person name="Liang C."/>
            <person name="Lipzen A."/>
            <person name="Lutzoni F."/>
            <person name="Magnuson J."/>
            <person name="Mondo S."/>
            <person name="Nolan M."/>
            <person name="Ohm R."/>
            <person name="Pangilinan J."/>
            <person name="Park H.-J."/>
            <person name="Ramirez L."/>
            <person name="Alfaro M."/>
            <person name="Sun H."/>
            <person name="Tritt A."/>
            <person name="Yoshinaga Y."/>
            <person name="Zwiers L.-H."/>
            <person name="Turgeon B."/>
            <person name="Goodwin S."/>
            <person name="Spatafora J."/>
            <person name="Crous P."/>
            <person name="Grigoriev I."/>
        </authorList>
    </citation>
    <scope>NUCLEOTIDE SEQUENCE</scope>
    <source>
        <strain evidence="3">SCOH1-5</strain>
    </source>
</reference>
<feature type="compositionally biased region" description="Polar residues" evidence="1">
    <location>
        <begin position="174"/>
        <end position="183"/>
    </location>
</feature>
<dbReference type="EMBL" id="ML992709">
    <property type="protein sequence ID" value="KAF2206911.1"/>
    <property type="molecule type" value="Genomic_DNA"/>
</dbReference>
<dbReference type="OrthoDB" id="10412578at2759"/>
<sequence>MHTFTIIATALAIAAAANDAPTEKSCEKQCNETFINPKPCLLKFCKSAHPPLAVRDSSPATVTVIETLVYHETICPTTPQQSAISTALQPALQSTPTGDTSVSVKPPASPIYHTSGTPPAKTSPSVESTWSQPEQHQESSKSTEVPVESSTTPSLPSSRSSSSERQSPTESPSNADQTPNFTTAEEHPQQSGPIPAAGGASAYGASFGVVILGIVAMM</sequence>
<accession>A0A6A6F304</accession>
<protein>
    <recommendedName>
        <fullName evidence="5">Extracellular membrane protein CFEM domain-containing protein</fullName>
    </recommendedName>
</protein>
<feature type="chain" id="PRO_5025666381" description="Extracellular membrane protein CFEM domain-containing protein" evidence="2">
    <location>
        <begin position="17"/>
        <end position="218"/>
    </location>
</feature>
<keyword evidence="2" id="KW-0732">Signal</keyword>
<feature type="signal peptide" evidence="2">
    <location>
        <begin position="1"/>
        <end position="16"/>
    </location>
</feature>